<evidence type="ECO:0000256" key="2">
    <source>
        <dbReference type="ARBA" id="ARBA00004956"/>
    </source>
</evidence>
<dbReference type="KEGG" id="cbac:JI75_05270"/>
<dbReference type="Proteomes" id="UP000031121">
    <property type="component" value="Chromosome"/>
</dbReference>
<dbReference type="PROSITE" id="PS00028">
    <property type="entry name" value="ZINC_FINGER_C2H2_1"/>
    <property type="match status" value="1"/>
</dbReference>
<keyword evidence="21" id="KW-1185">Reference proteome</keyword>
<dbReference type="GO" id="GO:2001295">
    <property type="term" value="P:malonyl-CoA biosynthetic process"/>
    <property type="evidence" value="ECO:0007669"/>
    <property type="project" value="UniProtKB-UniRule"/>
</dbReference>
<comment type="similarity">
    <text evidence="4">In the N-terminal section; belongs to the AccD/PCCB family.</text>
</comment>
<feature type="binding site" evidence="17">
    <location>
        <position position="232"/>
    </location>
    <ligand>
        <name>Zn(2+)</name>
        <dbReference type="ChEBI" id="CHEBI:29105"/>
    </ligand>
</feature>
<dbReference type="GO" id="GO:0005524">
    <property type="term" value="F:ATP binding"/>
    <property type="evidence" value="ECO:0007669"/>
    <property type="project" value="UniProtKB-KW"/>
</dbReference>
<dbReference type="EMBL" id="CP009302">
    <property type="protein sequence ID" value="AJC12164.1"/>
    <property type="molecule type" value="Genomic_DNA"/>
</dbReference>
<dbReference type="InterPro" id="IPR011762">
    <property type="entry name" value="COA_CT_N"/>
</dbReference>
<evidence type="ECO:0000256" key="3">
    <source>
        <dbReference type="ARBA" id="ARBA00006276"/>
    </source>
</evidence>
<dbReference type="InterPro" id="IPR029045">
    <property type="entry name" value="ClpP/crotonase-like_dom_sf"/>
</dbReference>
<comment type="function">
    <text evidence="14 17">Component of the acetyl coenzyme A carboxylase (ACC) complex. Biotin carboxylase (BC) catalyzes the carboxylation of biotin on its carrier protein (BCCP) and then the CO(2) group is transferred by the transcarboxylase to acetyl-CoA to form malonyl-CoA.</text>
</comment>
<reference evidence="20 21" key="2">
    <citation type="journal article" date="2015" name="Genome Announc.">
        <title>Complete Genome Sequence of Coriobacteriaceae Strain 68-1-3, a Novel Mucus-Degrading Isolate from the Swine Intestinal Tract.</title>
        <authorList>
            <person name="Looft T."/>
            <person name="Bayles D.O."/>
            <person name="Alt D.P."/>
            <person name="Stanton T.B."/>
        </authorList>
    </citation>
    <scope>NUCLEOTIDE SEQUENCE [LARGE SCALE GENOMIC DNA]</scope>
    <source>
        <strain evidence="20 21">68-1-3</strain>
    </source>
</reference>
<dbReference type="STRING" id="1531429.JI75_05270"/>
<keyword evidence="13 16" id="KW-0275">Fatty acid biosynthesis</keyword>
<evidence type="ECO:0000256" key="14">
    <source>
        <dbReference type="ARBA" id="ARBA00025280"/>
    </source>
</evidence>
<evidence type="ECO:0000256" key="7">
    <source>
        <dbReference type="ARBA" id="ARBA00022516"/>
    </source>
</evidence>
<sequence length="832" mass="88892">MAKRSYVTYAPDGGVRRLKGEPAAKGCDVVYRLNRIGEELVCPDALSAPNAVRSAGLSAYTSVEARPHSASSVELDGPPVLVMVRGRDAREVISAVASSGMAPFAPFTADHGNQSHLRFAKGTVCIGDRYSSQLFSNAHAVLTAAEACGATAVFLCGEAIALASVDLFLFRAAQRGLKVYAPLDGRHPLLGWTECSTEKTYDQPESWRACPHCGLSFEEVRIASSHYTCPHCGGPMRMTSQQRIDDLLDMGSFEEWFCGVEQTDPLDFPGYRDKLAAQRAKTGLEEAVRCGVGSIAGIRAALAVMDSTFFMGSMGSVVGEKVARTFDRATEEGLPVIVFCASGGARMQEGLVSLMQMAKVSCAVERHSRARLLYISVVTDPTTGGVTASFALQGDIVVAEPRALIGFAGKRVIQDTIRQELPEGFQTAEFALEHGLIDAVVPRERMRSSLAHLLAVHAASCLDASVAPGAVDGSGARCTKAIVSYEGVCQALESGQGTFNYVTYGRIPVVVDAADLTVRSVIGSIAGLVGRGVGAMRFAASPVTAWARARAERERHAPERVALPREKAAAADASAAWESVQLARNVNRPTAMRYIERIFDGFQELHGDRMFGDDGAIVGGVAWLAGCPVTVIAQEKGADVRERVARNFGCPQPEGYRKSLRLMRQAEKFGRPIVCLVDTQGAFCGAEAEMRGQGNAIAENLVAMAGLKVPVVSVLIGEGGSGGALALAVSNRVAMQKHAVYSVLSPEGFASILWKDRTRAPEAAAVMRMSADEVARMGLVERVLSEGEGPAHLDPDRAAAEVRSFLIEQIEELSVLTPDELIEQRHRRFAAF</sequence>
<dbReference type="InterPro" id="IPR000438">
    <property type="entry name" value="Acetyl_CoA_COase_Trfase_b_su"/>
</dbReference>
<organism evidence="20 21">
    <name type="scientific">Berryella intestinalis</name>
    <dbReference type="NCBI Taxonomy" id="1531429"/>
    <lineage>
        <taxon>Bacteria</taxon>
        <taxon>Bacillati</taxon>
        <taxon>Actinomycetota</taxon>
        <taxon>Coriobacteriia</taxon>
        <taxon>Eggerthellales</taxon>
        <taxon>Eggerthellaceae</taxon>
        <taxon>Berryella</taxon>
    </lineage>
</organism>
<comment type="subcellular location">
    <subcellularLocation>
        <location evidence="1 16">Cytoplasm</location>
    </subcellularLocation>
</comment>
<keyword evidence="11 16" id="KW-0067">ATP-binding</keyword>
<feature type="binding site" evidence="17">
    <location>
        <position position="210"/>
    </location>
    <ligand>
        <name>Zn(2+)</name>
        <dbReference type="ChEBI" id="CHEBI:29105"/>
    </ligand>
</feature>
<dbReference type="UniPathway" id="UPA00655">
    <property type="reaction ID" value="UER00711"/>
</dbReference>
<comment type="function">
    <text evidence="16">Component of the acetyl coenzyme A carboxylase (ACC) complex. First, biotin carboxylase catalyzes the carboxylation of biotin on its carrier protein (BCCP) and then the CO(2) group is transferred by the carboxyltransferase to acetyl-CoA to form malonyl-CoA.</text>
</comment>
<comment type="similarity">
    <text evidence="16">Belongs to the AccA family.</text>
</comment>
<keyword evidence="9 16" id="KW-0547">Nucleotide-binding</keyword>
<dbReference type="RefSeq" id="WP_039689289.1">
    <property type="nucleotide sequence ID" value="NZ_CP009302.1"/>
</dbReference>
<feature type="binding site" evidence="17">
    <location>
        <position position="213"/>
    </location>
    <ligand>
        <name>Zn(2+)</name>
        <dbReference type="ChEBI" id="CHEBI:29105"/>
    </ligand>
</feature>
<dbReference type="HAMAP" id="MF_01395">
    <property type="entry name" value="AcetylCoA_CT_beta"/>
    <property type="match status" value="1"/>
</dbReference>
<evidence type="ECO:0000256" key="5">
    <source>
        <dbReference type="ARBA" id="ARBA00011664"/>
    </source>
</evidence>
<feature type="domain" description="CoA carboxyltransferase N-terminal" evidence="18">
    <location>
        <begin position="206"/>
        <end position="472"/>
    </location>
</feature>
<evidence type="ECO:0000256" key="16">
    <source>
        <dbReference type="HAMAP-Rule" id="MF_00823"/>
    </source>
</evidence>
<dbReference type="GO" id="GO:0009317">
    <property type="term" value="C:acetyl-CoA carboxylase complex"/>
    <property type="evidence" value="ECO:0007669"/>
    <property type="project" value="InterPro"/>
</dbReference>
<dbReference type="HOGENOM" id="CLU_015486_4_1_11"/>
<name>A0A0A8B4A2_9ACTN</name>
<evidence type="ECO:0000259" key="19">
    <source>
        <dbReference type="PROSITE" id="PS50989"/>
    </source>
</evidence>
<evidence type="ECO:0000256" key="1">
    <source>
        <dbReference type="ARBA" id="ARBA00004496"/>
    </source>
</evidence>
<dbReference type="PROSITE" id="PS50989">
    <property type="entry name" value="COA_CT_CTER"/>
    <property type="match status" value="1"/>
</dbReference>
<dbReference type="InterPro" id="IPR013087">
    <property type="entry name" value="Znf_C2H2_type"/>
</dbReference>
<dbReference type="AlphaFoldDB" id="A0A0A8B4A2"/>
<evidence type="ECO:0000313" key="20">
    <source>
        <dbReference type="EMBL" id="AJC12164.1"/>
    </source>
</evidence>
<keyword evidence="12 16" id="KW-0443">Lipid metabolism</keyword>
<keyword evidence="8 16" id="KW-0808">Transferase</keyword>
<dbReference type="GO" id="GO:0006633">
    <property type="term" value="P:fatty acid biosynthetic process"/>
    <property type="evidence" value="ECO:0007669"/>
    <property type="project" value="UniProtKB-KW"/>
</dbReference>
<evidence type="ECO:0000256" key="17">
    <source>
        <dbReference type="HAMAP-Rule" id="MF_01395"/>
    </source>
</evidence>
<keyword evidence="7 16" id="KW-0444">Lipid biosynthesis</keyword>
<dbReference type="Pfam" id="PF03255">
    <property type="entry name" value="ACCA"/>
    <property type="match status" value="1"/>
</dbReference>
<dbReference type="InterPro" id="IPR016185">
    <property type="entry name" value="PreATP-grasp_dom_sf"/>
</dbReference>
<keyword evidence="6 16" id="KW-0963">Cytoplasm</keyword>
<feature type="zinc finger region" description="C4-type" evidence="17">
    <location>
        <begin position="210"/>
        <end position="232"/>
    </location>
</feature>
<proteinExistence type="inferred from homology"/>
<evidence type="ECO:0000256" key="15">
    <source>
        <dbReference type="ARBA" id="ARBA00049152"/>
    </source>
</evidence>
<dbReference type="Pfam" id="PF00289">
    <property type="entry name" value="Biotin_carb_N"/>
    <property type="match status" value="1"/>
</dbReference>
<dbReference type="GO" id="GO:0016743">
    <property type="term" value="F:carboxyl- or carbamoyltransferase activity"/>
    <property type="evidence" value="ECO:0007669"/>
    <property type="project" value="UniProtKB-UniRule"/>
</dbReference>
<keyword evidence="17" id="KW-0863">Zinc-finger</keyword>
<comment type="pathway">
    <text evidence="2 16">Lipid metabolism; malonyl-CoA biosynthesis; malonyl-CoA from acetyl-CoA: step 1/1.</text>
</comment>
<dbReference type="InterPro" id="IPR001095">
    <property type="entry name" value="Acetyl_CoA_COase_a_su"/>
</dbReference>
<evidence type="ECO:0000256" key="9">
    <source>
        <dbReference type="ARBA" id="ARBA00022741"/>
    </source>
</evidence>
<keyword evidence="17" id="KW-0862">Zinc</keyword>
<keyword evidence="10 16" id="KW-0276">Fatty acid metabolism</keyword>
<evidence type="ECO:0000256" key="6">
    <source>
        <dbReference type="ARBA" id="ARBA00022490"/>
    </source>
</evidence>
<comment type="similarity">
    <text evidence="3">In the C-terminal section; belongs to the AccA family.</text>
</comment>
<dbReference type="SUPFAM" id="SSF52096">
    <property type="entry name" value="ClpP/crotonase"/>
    <property type="match status" value="2"/>
</dbReference>
<dbReference type="InterPro" id="IPR011763">
    <property type="entry name" value="COA_CT_C"/>
</dbReference>
<comment type="cofactor">
    <cofactor evidence="17">
        <name>Zn(2+)</name>
        <dbReference type="ChEBI" id="CHEBI:29105"/>
    </cofactor>
    <text evidence="17">Binds 1 zinc ion per subunit.</text>
</comment>
<dbReference type="PANTHER" id="PTHR42853">
    <property type="entry name" value="ACETYL-COENZYME A CARBOXYLASE CARBOXYL TRANSFERASE SUBUNIT ALPHA"/>
    <property type="match status" value="1"/>
</dbReference>
<evidence type="ECO:0000256" key="13">
    <source>
        <dbReference type="ARBA" id="ARBA00023160"/>
    </source>
</evidence>
<evidence type="ECO:0000256" key="11">
    <source>
        <dbReference type="ARBA" id="ARBA00022840"/>
    </source>
</evidence>
<evidence type="ECO:0000313" key="21">
    <source>
        <dbReference type="Proteomes" id="UP000031121"/>
    </source>
</evidence>
<protein>
    <recommendedName>
        <fullName evidence="16 17">Multifunctional fusion protein</fullName>
    </recommendedName>
    <domain>
        <recommendedName>
            <fullName evidence="16">Acetyl-coenzyme A carboxylase carboxyl transferase subunit alpha</fullName>
            <shortName evidence="16">ACCase subunit alpha</shortName>
            <shortName evidence="16">Acetyl-CoA carboxylase carboxyltransferase subunit alpha</shortName>
            <ecNumber evidence="16">2.1.3.15</ecNumber>
        </recommendedName>
    </domain>
    <domain>
        <recommendedName>
            <fullName evidence="17">Acetyl-coenzyme A carboxylase carboxyl transferase subunit beta</fullName>
            <shortName evidence="17">ACCase subunit beta</shortName>
            <shortName evidence="17">Acetyl-CoA carboxylase carboxyltransferase subunit beta</shortName>
        </recommendedName>
    </domain>
</protein>
<dbReference type="PANTHER" id="PTHR42853:SF3">
    <property type="entry name" value="ACETYL-COENZYME A CARBOXYLASE CARBOXYL TRANSFERASE SUBUNIT ALPHA, CHLOROPLASTIC"/>
    <property type="match status" value="1"/>
</dbReference>
<accession>A0A0A8B4A2</accession>
<dbReference type="GO" id="GO:0003989">
    <property type="term" value="F:acetyl-CoA carboxylase activity"/>
    <property type="evidence" value="ECO:0007669"/>
    <property type="project" value="InterPro"/>
</dbReference>
<dbReference type="NCBIfam" id="TIGR00515">
    <property type="entry name" value="accD"/>
    <property type="match status" value="1"/>
</dbReference>
<dbReference type="GO" id="GO:0008270">
    <property type="term" value="F:zinc ion binding"/>
    <property type="evidence" value="ECO:0007669"/>
    <property type="project" value="UniProtKB-UniRule"/>
</dbReference>
<feature type="domain" description="CoA carboxyltransferase C-terminal" evidence="19">
    <location>
        <begin position="562"/>
        <end position="812"/>
    </location>
</feature>
<comment type="subunit">
    <text evidence="16">Acetyl-CoA carboxylase is a heterohexamer composed of biotin carboxyl carrier protein (AccB), biotin carboxylase (AccC) and two subunits each of ACCase subunit alpha (AccA) and ACCase subunit beta (AccD).</text>
</comment>
<dbReference type="NCBIfam" id="NF004344">
    <property type="entry name" value="PRK05724.1"/>
    <property type="match status" value="1"/>
</dbReference>
<dbReference type="OrthoDB" id="9772975at2"/>
<dbReference type="Pfam" id="PF01039">
    <property type="entry name" value="Carboxyl_trans"/>
    <property type="match status" value="1"/>
</dbReference>
<comment type="similarity">
    <text evidence="17">Belongs to the AccD/PCCB family.</text>
</comment>
<evidence type="ECO:0000256" key="10">
    <source>
        <dbReference type="ARBA" id="ARBA00022832"/>
    </source>
</evidence>
<dbReference type="EC" id="2.1.3.15" evidence="16"/>
<dbReference type="NCBIfam" id="TIGR00513">
    <property type="entry name" value="accA"/>
    <property type="match status" value="1"/>
</dbReference>
<feature type="binding site" evidence="17">
    <location>
        <position position="229"/>
    </location>
    <ligand>
        <name>Zn(2+)</name>
        <dbReference type="ChEBI" id="CHEBI:29105"/>
    </ligand>
</feature>
<evidence type="ECO:0000256" key="4">
    <source>
        <dbReference type="ARBA" id="ARBA00010284"/>
    </source>
</evidence>
<comment type="catalytic activity">
    <reaction evidence="15 16">
        <text>N(6)-carboxybiotinyl-L-lysyl-[protein] + acetyl-CoA = N(6)-biotinyl-L-lysyl-[protein] + malonyl-CoA</text>
        <dbReference type="Rhea" id="RHEA:54728"/>
        <dbReference type="Rhea" id="RHEA-COMP:10505"/>
        <dbReference type="Rhea" id="RHEA-COMP:10506"/>
        <dbReference type="ChEBI" id="CHEBI:57288"/>
        <dbReference type="ChEBI" id="CHEBI:57384"/>
        <dbReference type="ChEBI" id="CHEBI:83144"/>
        <dbReference type="ChEBI" id="CHEBI:83145"/>
        <dbReference type="EC" id="2.1.3.15"/>
    </reaction>
</comment>
<evidence type="ECO:0000256" key="12">
    <source>
        <dbReference type="ARBA" id="ARBA00023098"/>
    </source>
</evidence>
<dbReference type="InterPro" id="IPR034733">
    <property type="entry name" value="AcCoA_carboxyl_beta"/>
</dbReference>
<dbReference type="HAMAP" id="MF_00823">
    <property type="entry name" value="AcetylCoA_CT_alpha"/>
    <property type="match status" value="1"/>
</dbReference>
<reference evidence="21" key="1">
    <citation type="submission" date="2014-08" db="EMBL/GenBank/DDBJ databases">
        <title>Coriobacteriaceae sp. complete genome.</title>
        <authorList>
            <person name="Looft T."/>
            <person name="Bayles D.O."/>
            <person name="Stanton T.B."/>
        </authorList>
    </citation>
    <scope>NUCLEOTIDE SEQUENCE [LARGE SCALE GENOMIC DNA]</scope>
    <source>
        <strain evidence="21">68-1-3</strain>
    </source>
</reference>
<dbReference type="Gene3D" id="3.90.226.10">
    <property type="entry name" value="2-enoyl-CoA Hydratase, Chain A, domain 1"/>
    <property type="match status" value="2"/>
</dbReference>
<comment type="subunit">
    <text evidence="5">Acetyl-CoA carboxylase is a heterotetramer composed of biotin carboxyl carrier protein (AccB), biotin carboxylase (AccC) and two subunits of ACCase subunit beta/alpha.</text>
</comment>
<gene>
    <name evidence="17" type="primary">accD</name>
    <name evidence="16" type="synonym">accA</name>
    <name evidence="20" type="ORF">JI75_05270</name>
</gene>
<dbReference type="SUPFAM" id="SSF52440">
    <property type="entry name" value="PreATP-grasp domain"/>
    <property type="match status" value="1"/>
</dbReference>
<dbReference type="NCBIfam" id="NF041504">
    <property type="entry name" value="AccA_sub"/>
    <property type="match status" value="1"/>
</dbReference>
<dbReference type="PRINTS" id="PR01069">
    <property type="entry name" value="ACCCTRFRASEA"/>
</dbReference>
<keyword evidence="17" id="KW-0479">Metal-binding</keyword>
<dbReference type="Gene3D" id="3.40.50.20">
    <property type="match status" value="1"/>
</dbReference>
<dbReference type="InterPro" id="IPR005481">
    <property type="entry name" value="BC-like_N"/>
</dbReference>
<evidence type="ECO:0000259" key="18">
    <source>
        <dbReference type="PROSITE" id="PS50980"/>
    </source>
</evidence>
<evidence type="ECO:0000256" key="8">
    <source>
        <dbReference type="ARBA" id="ARBA00022679"/>
    </source>
</evidence>
<dbReference type="PROSITE" id="PS50980">
    <property type="entry name" value="COA_CT_NTER"/>
    <property type="match status" value="1"/>
</dbReference>